<keyword evidence="3" id="KW-1185">Reference proteome</keyword>
<comment type="caution">
    <text evidence="2">The sequence shown here is derived from an EMBL/GenBank/DDBJ whole genome shotgun (WGS) entry which is preliminary data.</text>
</comment>
<dbReference type="InterPro" id="IPR010982">
    <property type="entry name" value="Lambda_DNA-bd_dom_sf"/>
</dbReference>
<dbReference type="EMBL" id="VCPD01000003">
    <property type="protein sequence ID" value="TMV07536.1"/>
    <property type="molecule type" value="Genomic_DNA"/>
</dbReference>
<dbReference type="Gene3D" id="1.10.260.40">
    <property type="entry name" value="lambda repressor-like DNA-binding domains"/>
    <property type="match status" value="1"/>
</dbReference>
<reference evidence="2 3" key="1">
    <citation type="submission" date="2019-05" db="EMBL/GenBank/DDBJ databases">
        <title>Ruegeria sp. nov., isolated from tidal flat.</title>
        <authorList>
            <person name="Kim W."/>
        </authorList>
    </citation>
    <scope>NUCLEOTIDE SEQUENCE [LARGE SCALE GENOMIC DNA]</scope>
    <source>
        <strain evidence="2 3">CAU 1488</strain>
    </source>
</reference>
<dbReference type="SUPFAM" id="SSF47413">
    <property type="entry name" value="lambda repressor-like DNA-binding domains"/>
    <property type="match status" value="1"/>
</dbReference>
<sequence>MTSSPTAIMLAKAIEASGLSTAEIAERAGIGKSSVIKMISQGITRVPLDSIPQLARTLSMDEREFLAVAIQEYHPGISEVLGENLGRRMADAETDALNTFRKANIRGRIEVKGHFRKALEGFLVLSATADP</sequence>
<evidence type="ECO:0000313" key="2">
    <source>
        <dbReference type="EMBL" id="TMV07536.1"/>
    </source>
</evidence>
<dbReference type="SMART" id="SM00530">
    <property type="entry name" value="HTH_XRE"/>
    <property type="match status" value="1"/>
</dbReference>
<proteinExistence type="predicted"/>
<dbReference type="InterPro" id="IPR001387">
    <property type="entry name" value="Cro/C1-type_HTH"/>
</dbReference>
<dbReference type="RefSeq" id="WP_138841242.1">
    <property type="nucleotide sequence ID" value="NZ_VCPD01000003.1"/>
</dbReference>
<dbReference type="CDD" id="cd00093">
    <property type="entry name" value="HTH_XRE"/>
    <property type="match status" value="1"/>
</dbReference>
<dbReference type="Proteomes" id="UP001193035">
    <property type="component" value="Unassembled WGS sequence"/>
</dbReference>
<evidence type="ECO:0000259" key="1">
    <source>
        <dbReference type="SMART" id="SM00530"/>
    </source>
</evidence>
<organism evidence="2 3">
    <name type="scientific">Ruegeria sediminis</name>
    <dbReference type="NCBI Taxonomy" id="2583820"/>
    <lineage>
        <taxon>Bacteria</taxon>
        <taxon>Pseudomonadati</taxon>
        <taxon>Pseudomonadota</taxon>
        <taxon>Alphaproteobacteria</taxon>
        <taxon>Rhodobacterales</taxon>
        <taxon>Roseobacteraceae</taxon>
        <taxon>Ruegeria</taxon>
    </lineage>
</organism>
<protein>
    <submittedName>
        <fullName evidence="2">Helix-turn-helix transcriptional regulator</fullName>
    </submittedName>
</protein>
<accession>A0ABY2WY48</accession>
<evidence type="ECO:0000313" key="3">
    <source>
        <dbReference type="Proteomes" id="UP001193035"/>
    </source>
</evidence>
<gene>
    <name evidence="2" type="ORF">FGK63_08675</name>
</gene>
<name>A0ABY2WY48_9RHOB</name>
<feature type="domain" description="HTH cro/C1-type" evidence="1">
    <location>
        <begin position="9"/>
        <end position="65"/>
    </location>
</feature>